<feature type="compositionally biased region" description="Polar residues" evidence="2">
    <location>
        <begin position="253"/>
        <end position="262"/>
    </location>
</feature>
<dbReference type="InterPro" id="IPR025122">
    <property type="entry name" value="DUF4048"/>
</dbReference>
<feature type="compositionally biased region" description="Basic and acidic residues" evidence="2">
    <location>
        <begin position="277"/>
        <end position="287"/>
    </location>
</feature>
<feature type="compositionally biased region" description="Low complexity" evidence="2">
    <location>
        <begin position="562"/>
        <end position="575"/>
    </location>
</feature>
<feature type="coiled-coil region" evidence="1">
    <location>
        <begin position="102"/>
        <end position="129"/>
    </location>
</feature>
<feature type="compositionally biased region" description="Basic and acidic residues" evidence="2">
    <location>
        <begin position="139"/>
        <end position="150"/>
    </location>
</feature>
<evidence type="ECO:0000313" key="4">
    <source>
        <dbReference type="EMBL" id="OKL64549.1"/>
    </source>
</evidence>
<sequence length="594" mass="64114">MDHGTTPELPPPEAAEENRPAAPSRPSTAAAARHAKRLTLSFPVAPPLTLRSDQQQASPSVVVVAGTPATESPRMIAPGQSIPEALPAGDEPCEPADLLTAIASQERKVLELREELQKAEVELASLKKQWVLSERHKKQTEISHRAEAMRPLRPSTDELAAEESPRASDTPSSAGTTTANTTPILTPIDTVSAQIRRSKELERRNSIRSTPKGDISVSANGRRVFAGSKHTRTLSLLSPDMGVIKPPFPMKSESGQATSPEAQATRHPRSATLPSVERAKDSAKSAEESDDPTTHQDASGNQWRRSLPPPSSEALLRTGRQMASDLREGLWTFLEDIRQATVGEEAISATRTRTLQAPASTTQRSRSGQRSERSVTPVRNRDQQQNGAFGRTSSSSSLSKEAAKKSGNNISSPADIEVSFLSEFGVDTPGQKLERKTNPAADNTLNARKESEDSQSTHLDAEEEDDDVDAWGNWDTPQPVKKSHTPSSSQSTVTSKNDQSPSTQLSSPRTSASFGDQNTDEGGRHRTDNNGIPWPALSKFTASQLTRTASSLMDEWEKSLTSSSASSSSSSSNNNKADTTKAAPQKEQDEWEAF</sequence>
<feature type="compositionally biased region" description="Polar residues" evidence="2">
    <location>
        <begin position="295"/>
        <end position="304"/>
    </location>
</feature>
<feature type="compositionally biased region" description="Low complexity" evidence="2">
    <location>
        <begin position="20"/>
        <end position="32"/>
    </location>
</feature>
<feature type="region of interest" description="Disordered" evidence="2">
    <location>
        <begin position="344"/>
        <end position="413"/>
    </location>
</feature>
<dbReference type="Proteomes" id="UP000214365">
    <property type="component" value="Unassembled WGS sequence"/>
</dbReference>
<feature type="region of interest" description="Disordered" evidence="2">
    <location>
        <begin position="1"/>
        <end position="34"/>
    </location>
</feature>
<feature type="compositionally biased region" description="Polar residues" evidence="2">
    <location>
        <begin position="485"/>
        <end position="517"/>
    </location>
</feature>
<name>A0A225B8Y5_TALAT</name>
<protein>
    <recommendedName>
        <fullName evidence="3">DUF4048 domain-containing protein</fullName>
    </recommendedName>
</protein>
<comment type="caution">
    <text evidence="4">The sequence shown here is derived from an EMBL/GenBank/DDBJ whole genome shotgun (WGS) entry which is preliminary data.</text>
</comment>
<dbReference type="OrthoDB" id="4097086at2759"/>
<feature type="region of interest" description="Disordered" evidence="2">
    <location>
        <begin position="134"/>
        <end position="320"/>
    </location>
</feature>
<feature type="region of interest" description="Disordered" evidence="2">
    <location>
        <begin position="71"/>
        <end position="93"/>
    </location>
</feature>
<organism evidence="4 5">
    <name type="scientific">Talaromyces atroroseus</name>
    <dbReference type="NCBI Taxonomy" id="1441469"/>
    <lineage>
        <taxon>Eukaryota</taxon>
        <taxon>Fungi</taxon>
        <taxon>Dikarya</taxon>
        <taxon>Ascomycota</taxon>
        <taxon>Pezizomycotina</taxon>
        <taxon>Eurotiomycetes</taxon>
        <taxon>Eurotiomycetidae</taxon>
        <taxon>Eurotiales</taxon>
        <taxon>Trichocomaceae</taxon>
        <taxon>Talaromyces</taxon>
        <taxon>Talaromyces sect. Trachyspermi</taxon>
    </lineage>
</organism>
<feature type="compositionally biased region" description="Polar residues" evidence="2">
    <location>
        <begin position="349"/>
        <end position="359"/>
    </location>
</feature>
<feature type="domain" description="DUF4048" evidence="3">
    <location>
        <begin position="230"/>
        <end position="491"/>
    </location>
</feature>
<feature type="region of interest" description="Disordered" evidence="2">
    <location>
        <begin position="555"/>
        <end position="594"/>
    </location>
</feature>
<gene>
    <name evidence="4" type="ORF">UA08_00488</name>
</gene>
<accession>A0A225B8Y5</accession>
<keyword evidence="1" id="KW-0175">Coiled coil</keyword>
<proteinExistence type="predicted"/>
<evidence type="ECO:0000313" key="5">
    <source>
        <dbReference type="Proteomes" id="UP000214365"/>
    </source>
</evidence>
<dbReference type="AlphaFoldDB" id="A0A225B8Y5"/>
<dbReference type="Pfam" id="PF13257">
    <property type="entry name" value="DUF4048"/>
    <property type="match status" value="1"/>
</dbReference>
<evidence type="ECO:0000256" key="1">
    <source>
        <dbReference type="SAM" id="Coils"/>
    </source>
</evidence>
<feature type="region of interest" description="Disordered" evidence="2">
    <location>
        <begin position="427"/>
        <end position="539"/>
    </location>
</feature>
<reference evidence="4 5" key="1">
    <citation type="submission" date="2015-06" db="EMBL/GenBank/DDBJ databases">
        <title>Talaromyces atroroseus IBT 11181 draft genome.</title>
        <authorList>
            <person name="Rasmussen K.B."/>
            <person name="Rasmussen S."/>
            <person name="Petersen B."/>
            <person name="Sicheritz-Ponten T."/>
            <person name="Mortensen U.H."/>
            <person name="Thrane U."/>
        </authorList>
    </citation>
    <scope>NUCLEOTIDE SEQUENCE [LARGE SCALE GENOMIC DNA]</scope>
    <source>
        <strain evidence="4 5">IBT 11181</strain>
    </source>
</reference>
<dbReference type="GeneID" id="31000243"/>
<feature type="compositionally biased region" description="Low complexity" evidence="2">
    <location>
        <begin position="170"/>
        <end position="188"/>
    </location>
</feature>
<evidence type="ECO:0000256" key="2">
    <source>
        <dbReference type="SAM" id="MobiDB-lite"/>
    </source>
</evidence>
<keyword evidence="5" id="KW-1185">Reference proteome</keyword>
<evidence type="ECO:0000259" key="3">
    <source>
        <dbReference type="Pfam" id="PF13257"/>
    </source>
</evidence>
<dbReference type="EMBL" id="LFMY01000001">
    <property type="protein sequence ID" value="OKL64549.1"/>
    <property type="molecule type" value="Genomic_DNA"/>
</dbReference>
<dbReference type="RefSeq" id="XP_020124670.1">
    <property type="nucleotide sequence ID" value="XM_020260299.1"/>
</dbReference>